<organism evidence="2">
    <name type="scientific">Podoviridae sp. ctUS21</name>
    <dbReference type="NCBI Taxonomy" id="2826557"/>
    <lineage>
        <taxon>Viruses</taxon>
        <taxon>Duplodnaviria</taxon>
        <taxon>Heunggongvirae</taxon>
        <taxon>Uroviricota</taxon>
        <taxon>Caudoviricetes</taxon>
    </lineage>
</organism>
<protein>
    <submittedName>
        <fullName evidence="2">Uncharacterized protein</fullName>
    </submittedName>
</protein>
<evidence type="ECO:0000256" key="1">
    <source>
        <dbReference type="SAM" id="Phobius"/>
    </source>
</evidence>
<feature type="transmembrane region" description="Helical" evidence="1">
    <location>
        <begin position="106"/>
        <end position="128"/>
    </location>
</feature>
<sequence>MACAILSLMYGRDTRPAQILNTLVSVLWVVLLLIQEFNIEAVNIPASIQSQIAMGIWLCALAVVFACLGLVTHGRPHQIFKTFALLLGSLHQAIIANGYATEYPPLDIQLVVSTVLSVWFMLAVLYVLRCEGINDQ</sequence>
<keyword evidence="1" id="KW-0472">Membrane</keyword>
<feature type="transmembrane region" description="Helical" evidence="1">
    <location>
        <begin position="19"/>
        <end position="39"/>
    </location>
</feature>
<proteinExistence type="predicted"/>
<keyword evidence="1" id="KW-1133">Transmembrane helix</keyword>
<dbReference type="EMBL" id="BK014959">
    <property type="protein sequence ID" value="DAD84413.1"/>
    <property type="molecule type" value="Genomic_DNA"/>
</dbReference>
<name>A0A8S5MPX5_9CAUD</name>
<feature type="transmembrane region" description="Helical" evidence="1">
    <location>
        <begin position="83"/>
        <end position="100"/>
    </location>
</feature>
<feature type="transmembrane region" description="Helical" evidence="1">
    <location>
        <begin position="51"/>
        <end position="71"/>
    </location>
</feature>
<accession>A0A8S5MPX5</accession>
<evidence type="ECO:0000313" key="2">
    <source>
        <dbReference type="EMBL" id="DAD84413.1"/>
    </source>
</evidence>
<reference evidence="2" key="1">
    <citation type="journal article" date="2021" name="Proc. Natl. Acad. Sci. U.S.A.">
        <title>A Catalog of Tens of Thousands of Viruses from Human Metagenomes Reveals Hidden Associations with Chronic Diseases.</title>
        <authorList>
            <person name="Tisza M.J."/>
            <person name="Buck C.B."/>
        </authorList>
    </citation>
    <scope>NUCLEOTIDE SEQUENCE</scope>
    <source>
        <strain evidence="2">CtUS21</strain>
    </source>
</reference>
<keyword evidence="1" id="KW-0812">Transmembrane</keyword>